<accession>A0ABV0VN95</accession>
<proteinExistence type="predicted"/>
<dbReference type="Proteomes" id="UP001444071">
    <property type="component" value="Unassembled WGS sequence"/>
</dbReference>
<keyword evidence="2" id="KW-1185">Reference proteome</keyword>
<gene>
    <name evidence="1" type="ORF">XENORESO_010018</name>
</gene>
<name>A0ABV0VN95_9TELE</name>
<dbReference type="EMBL" id="JAHRIM010000314">
    <property type="protein sequence ID" value="MEQ2258177.1"/>
    <property type="molecule type" value="Genomic_DNA"/>
</dbReference>
<protein>
    <submittedName>
        <fullName evidence="1">Uncharacterized protein</fullName>
    </submittedName>
</protein>
<comment type="caution">
    <text evidence="1">The sequence shown here is derived from an EMBL/GenBank/DDBJ whole genome shotgun (WGS) entry which is preliminary data.</text>
</comment>
<organism evidence="1 2">
    <name type="scientific">Xenotaenia resolanae</name>
    <dbReference type="NCBI Taxonomy" id="208358"/>
    <lineage>
        <taxon>Eukaryota</taxon>
        <taxon>Metazoa</taxon>
        <taxon>Chordata</taxon>
        <taxon>Craniata</taxon>
        <taxon>Vertebrata</taxon>
        <taxon>Euteleostomi</taxon>
        <taxon>Actinopterygii</taxon>
        <taxon>Neopterygii</taxon>
        <taxon>Teleostei</taxon>
        <taxon>Neoteleostei</taxon>
        <taxon>Acanthomorphata</taxon>
        <taxon>Ovalentaria</taxon>
        <taxon>Atherinomorphae</taxon>
        <taxon>Cyprinodontiformes</taxon>
        <taxon>Goodeidae</taxon>
        <taxon>Xenotaenia</taxon>
    </lineage>
</organism>
<sequence length="121" mass="13505">MSTESTTKCTHLTLVSSTLERQSKLVFLQTIYLRISSPTCTTDIHQPPMLRFIFSPSEDFLQLHSISKQDLKTSKFTSEPLIHLPVLPLHTAGVLPVLCPLPEVLCLYGKPQNVIANAAWC</sequence>
<evidence type="ECO:0000313" key="1">
    <source>
        <dbReference type="EMBL" id="MEQ2258177.1"/>
    </source>
</evidence>
<reference evidence="1 2" key="1">
    <citation type="submission" date="2021-06" db="EMBL/GenBank/DDBJ databases">
        <authorList>
            <person name="Palmer J.M."/>
        </authorList>
    </citation>
    <scope>NUCLEOTIDE SEQUENCE [LARGE SCALE GENOMIC DNA]</scope>
    <source>
        <strain evidence="1 2">XR_2019</strain>
        <tissue evidence="1">Muscle</tissue>
    </source>
</reference>
<evidence type="ECO:0000313" key="2">
    <source>
        <dbReference type="Proteomes" id="UP001444071"/>
    </source>
</evidence>